<reference evidence="1" key="1">
    <citation type="submission" date="2023-11" db="EMBL/GenBank/DDBJ databases">
        <authorList>
            <person name="De Vega J J."/>
            <person name="De Vega J J."/>
        </authorList>
    </citation>
    <scope>NUCLEOTIDE SEQUENCE</scope>
</reference>
<gene>
    <name evidence="1" type="ORF">MYCIT1_LOCUS29963</name>
</gene>
<name>A0AAD2HPG7_9AGAR</name>
<dbReference type="EMBL" id="CAVNYO010000440">
    <property type="protein sequence ID" value="CAK5279726.1"/>
    <property type="molecule type" value="Genomic_DNA"/>
</dbReference>
<comment type="caution">
    <text evidence="1">The sequence shown here is derived from an EMBL/GenBank/DDBJ whole genome shotgun (WGS) entry which is preliminary data.</text>
</comment>
<accession>A0AAD2HPG7</accession>
<sequence length="82" mass="8876">GLGCSFSIPSPGSIALEKCKELWTLQNSVTTLSTRSTPRLGGTRGSLQCSRRRIGRSDHCSSRQRIALPRVSCIACCPESRP</sequence>
<evidence type="ECO:0000313" key="2">
    <source>
        <dbReference type="Proteomes" id="UP001295794"/>
    </source>
</evidence>
<feature type="non-terminal residue" evidence="1">
    <location>
        <position position="1"/>
    </location>
</feature>
<dbReference type="Proteomes" id="UP001295794">
    <property type="component" value="Unassembled WGS sequence"/>
</dbReference>
<protein>
    <submittedName>
        <fullName evidence="1">Uncharacterized protein</fullName>
    </submittedName>
</protein>
<keyword evidence="2" id="KW-1185">Reference proteome</keyword>
<dbReference type="AlphaFoldDB" id="A0AAD2HPG7"/>
<evidence type="ECO:0000313" key="1">
    <source>
        <dbReference type="EMBL" id="CAK5279726.1"/>
    </source>
</evidence>
<proteinExistence type="predicted"/>
<organism evidence="1 2">
    <name type="scientific">Mycena citricolor</name>
    <dbReference type="NCBI Taxonomy" id="2018698"/>
    <lineage>
        <taxon>Eukaryota</taxon>
        <taxon>Fungi</taxon>
        <taxon>Dikarya</taxon>
        <taxon>Basidiomycota</taxon>
        <taxon>Agaricomycotina</taxon>
        <taxon>Agaricomycetes</taxon>
        <taxon>Agaricomycetidae</taxon>
        <taxon>Agaricales</taxon>
        <taxon>Marasmiineae</taxon>
        <taxon>Mycenaceae</taxon>
        <taxon>Mycena</taxon>
    </lineage>
</organism>